<keyword evidence="5" id="KW-1185">Reference proteome</keyword>
<name>A0A7W9HK21_9PSEU</name>
<dbReference type="SUPFAM" id="SSF46894">
    <property type="entry name" value="C-terminal effector domain of the bipartite response regulators"/>
    <property type="match status" value="1"/>
</dbReference>
<dbReference type="Pfam" id="PF03704">
    <property type="entry name" value="BTAD"/>
    <property type="match status" value="1"/>
</dbReference>
<gene>
    <name evidence="4" type="ORF">F4560_003505</name>
</gene>
<organism evidence="4 5">
    <name type="scientific">Saccharothrix ecbatanensis</name>
    <dbReference type="NCBI Taxonomy" id="1105145"/>
    <lineage>
        <taxon>Bacteria</taxon>
        <taxon>Bacillati</taxon>
        <taxon>Actinomycetota</taxon>
        <taxon>Actinomycetes</taxon>
        <taxon>Pseudonocardiales</taxon>
        <taxon>Pseudonocardiaceae</taxon>
        <taxon>Saccharothrix</taxon>
    </lineage>
</organism>
<dbReference type="InterPro" id="IPR036388">
    <property type="entry name" value="WH-like_DNA-bd_sf"/>
</dbReference>
<dbReference type="GO" id="GO:0006355">
    <property type="term" value="P:regulation of DNA-templated transcription"/>
    <property type="evidence" value="ECO:0007669"/>
    <property type="project" value="InterPro"/>
</dbReference>
<evidence type="ECO:0000256" key="1">
    <source>
        <dbReference type="ARBA" id="ARBA00023015"/>
    </source>
</evidence>
<evidence type="ECO:0000259" key="3">
    <source>
        <dbReference type="SMART" id="SM01043"/>
    </source>
</evidence>
<keyword evidence="4" id="KW-0238">DNA-binding</keyword>
<dbReference type="SMART" id="SM01043">
    <property type="entry name" value="BTAD"/>
    <property type="match status" value="1"/>
</dbReference>
<reference evidence="4 5" key="1">
    <citation type="submission" date="2020-08" db="EMBL/GenBank/DDBJ databases">
        <title>Sequencing the genomes of 1000 actinobacteria strains.</title>
        <authorList>
            <person name="Klenk H.-P."/>
        </authorList>
    </citation>
    <scope>NUCLEOTIDE SEQUENCE [LARGE SCALE GENOMIC DNA]</scope>
    <source>
        <strain evidence="4 5">DSM 45486</strain>
    </source>
</reference>
<keyword evidence="1" id="KW-0805">Transcription regulation</keyword>
<proteinExistence type="predicted"/>
<keyword evidence="2" id="KW-0804">Transcription</keyword>
<dbReference type="InterPro" id="IPR051677">
    <property type="entry name" value="AfsR-DnrI-RedD_regulator"/>
</dbReference>
<dbReference type="SUPFAM" id="SSF48452">
    <property type="entry name" value="TPR-like"/>
    <property type="match status" value="1"/>
</dbReference>
<evidence type="ECO:0000313" key="4">
    <source>
        <dbReference type="EMBL" id="MBB5803737.1"/>
    </source>
</evidence>
<dbReference type="InterPro" id="IPR005158">
    <property type="entry name" value="BTAD"/>
</dbReference>
<accession>A0A7W9HK21</accession>
<protein>
    <submittedName>
        <fullName evidence="4">DNA-binding SARP family transcriptional activator</fullName>
    </submittedName>
</protein>
<dbReference type="Gene3D" id="1.25.40.10">
    <property type="entry name" value="Tetratricopeptide repeat domain"/>
    <property type="match status" value="1"/>
</dbReference>
<evidence type="ECO:0000313" key="5">
    <source>
        <dbReference type="Proteomes" id="UP000552097"/>
    </source>
</evidence>
<sequence>MGVEVRLLGAVDVVVDGVPANLGHARQRCVLAALAVEANDPVNYDKLVFRVWGVTPPRRPLAALYSYLHRLRQALAGAEGVELVRRSGFYQLVVDPEVVDLHRFQRLSRAARREPDDARRIELHEQALALWRGEPFAGLTTAWLDVTRVALVQHRHLAEVEHVDAALRLGRCHEVVAGLIGRAAAHPFDECVTAQLMTALHGVGRTAEAFAAYRRMCRRLAEELGTGPGEALRAAHRRLLQTPAATVTPAPVRRGVVTPVTRLPVEVTTSPAPGPRW</sequence>
<dbReference type="Gene3D" id="1.10.10.10">
    <property type="entry name" value="Winged helix-like DNA-binding domain superfamily/Winged helix DNA-binding domain"/>
    <property type="match status" value="1"/>
</dbReference>
<dbReference type="InterPro" id="IPR016032">
    <property type="entry name" value="Sig_transdc_resp-reg_C-effctor"/>
</dbReference>
<evidence type="ECO:0000256" key="2">
    <source>
        <dbReference type="ARBA" id="ARBA00023163"/>
    </source>
</evidence>
<dbReference type="PANTHER" id="PTHR35807:SF1">
    <property type="entry name" value="TRANSCRIPTIONAL REGULATOR REDD"/>
    <property type="match status" value="1"/>
</dbReference>
<dbReference type="InterPro" id="IPR011990">
    <property type="entry name" value="TPR-like_helical_dom_sf"/>
</dbReference>
<dbReference type="CDD" id="cd15831">
    <property type="entry name" value="BTAD"/>
    <property type="match status" value="1"/>
</dbReference>
<feature type="domain" description="Bacterial transcriptional activator" evidence="3">
    <location>
        <begin position="99"/>
        <end position="240"/>
    </location>
</feature>
<comment type="caution">
    <text evidence="4">The sequence shown here is derived from an EMBL/GenBank/DDBJ whole genome shotgun (WGS) entry which is preliminary data.</text>
</comment>
<dbReference type="GO" id="GO:0003677">
    <property type="term" value="F:DNA binding"/>
    <property type="evidence" value="ECO:0007669"/>
    <property type="project" value="UniProtKB-KW"/>
</dbReference>
<dbReference type="AlphaFoldDB" id="A0A7W9HK21"/>
<dbReference type="RefSeq" id="WP_184921201.1">
    <property type="nucleotide sequence ID" value="NZ_JACHMO010000001.1"/>
</dbReference>
<dbReference type="PANTHER" id="PTHR35807">
    <property type="entry name" value="TRANSCRIPTIONAL REGULATOR REDD-RELATED"/>
    <property type="match status" value="1"/>
</dbReference>
<dbReference type="Proteomes" id="UP000552097">
    <property type="component" value="Unassembled WGS sequence"/>
</dbReference>
<dbReference type="EMBL" id="JACHMO010000001">
    <property type="protein sequence ID" value="MBB5803737.1"/>
    <property type="molecule type" value="Genomic_DNA"/>
</dbReference>